<gene>
    <name evidence="1" type="ORF">FF041_02135</name>
</gene>
<dbReference type="Proteomes" id="UP000419138">
    <property type="component" value="Unassembled WGS sequence"/>
</dbReference>
<comment type="caution">
    <text evidence="1">The sequence shown here is derived from an EMBL/GenBank/DDBJ whole genome shotgun (WGS) entry which is preliminary data.</text>
</comment>
<name>A0A646K9Z7_STRJU</name>
<protein>
    <submittedName>
        <fullName evidence="1">Uncharacterized protein</fullName>
    </submittedName>
</protein>
<accession>A0A646K9Z7</accession>
<dbReference type="EMBL" id="VCLA01000017">
    <property type="protein sequence ID" value="MQS99038.1"/>
    <property type="molecule type" value="Genomic_DNA"/>
</dbReference>
<evidence type="ECO:0000313" key="1">
    <source>
        <dbReference type="EMBL" id="MQS99038.1"/>
    </source>
</evidence>
<organism evidence="1 2">
    <name type="scientific">Streptomyces jumonjinensis</name>
    <dbReference type="NCBI Taxonomy" id="1945"/>
    <lineage>
        <taxon>Bacteria</taxon>
        <taxon>Bacillati</taxon>
        <taxon>Actinomycetota</taxon>
        <taxon>Actinomycetes</taxon>
        <taxon>Kitasatosporales</taxon>
        <taxon>Streptomycetaceae</taxon>
        <taxon>Streptomyces</taxon>
    </lineage>
</organism>
<evidence type="ECO:0000313" key="2">
    <source>
        <dbReference type="Proteomes" id="UP000419138"/>
    </source>
</evidence>
<dbReference type="AlphaFoldDB" id="A0A646K9Z7"/>
<keyword evidence="2" id="KW-1185">Reference proteome</keyword>
<reference evidence="1 2" key="1">
    <citation type="submission" date="2019-05" db="EMBL/GenBank/DDBJ databases">
        <title>Comparative genomics and metabolomics analyses of clavulanic acid producing Streptomyces species provides insight into specialized metabolism and evolution of beta-lactam biosynthetic gene clusters.</title>
        <authorList>
            <person name="Moore M.A."/>
            <person name="Cruz-Morales P."/>
            <person name="Barona Gomez F."/>
            <person name="Kapil T."/>
        </authorList>
    </citation>
    <scope>NUCLEOTIDE SEQUENCE [LARGE SCALE GENOMIC DNA]</scope>
    <source>
        <strain evidence="1 2">NRRL 5741</strain>
    </source>
</reference>
<proteinExistence type="predicted"/>
<dbReference type="RefSeq" id="WP_153520759.1">
    <property type="nucleotide sequence ID" value="NZ_JBEPDZ010000089.1"/>
</dbReference>
<sequence>MQPASEIDWSQELDPGRVYGWSVVVAVQTVAQEHWGEYRPEPGTTAGQALEEIRRLCADRMSAPESVVRLVTVRMAPQ</sequence>